<reference evidence="1" key="1">
    <citation type="journal article" date="2014" name="Int. J. Syst. Evol. Microbiol.">
        <title>Complete genome sequence of Corynebacterium casei LMG S-19264T (=DSM 44701T), isolated from a smear-ripened cheese.</title>
        <authorList>
            <consortium name="US DOE Joint Genome Institute (JGI-PGF)"/>
            <person name="Walter F."/>
            <person name="Albersmeier A."/>
            <person name="Kalinowski J."/>
            <person name="Ruckert C."/>
        </authorList>
    </citation>
    <scope>NUCLEOTIDE SEQUENCE</scope>
    <source>
        <strain evidence="1">JCM 16108</strain>
    </source>
</reference>
<comment type="caution">
    <text evidence="1">The sequence shown here is derived from an EMBL/GenBank/DDBJ whole genome shotgun (WGS) entry which is preliminary data.</text>
</comment>
<reference evidence="2" key="3">
    <citation type="submission" date="2021-03" db="EMBL/GenBank/DDBJ databases">
        <title>Genomic Encyclopedia of Type Strains, Phase IV (KMG-IV): sequencing the most valuable type-strain genomes for metagenomic binning, comparative biology and taxonomic classification.</title>
        <authorList>
            <person name="Goeker M."/>
        </authorList>
    </citation>
    <scope>NUCLEOTIDE SEQUENCE</scope>
    <source>
        <strain evidence="2">DSM 22443</strain>
    </source>
</reference>
<dbReference type="AlphaFoldDB" id="A0A830FRG2"/>
<organism evidence="1 3">
    <name type="scientific">Halarchaeum rubridurum</name>
    <dbReference type="NCBI Taxonomy" id="489911"/>
    <lineage>
        <taxon>Archaea</taxon>
        <taxon>Methanobacteriati</taxon>
        <taxon>Methanobacteriota</taxon>
        <taxon>Stenosarchaea group</taxon>
        <taxon>Halobacteria</taxon>
        <taxon>Halobacteriales</taxon>
        <taxon>Halobacteriaceae</taxon>
    </lineage>
</organism>
<name>A0A830FRG2_9EURY</name>
<dbReference type="EMBL" id="BMOO01000003">
    <property type="protein sequence ID" value="GGM64409.1"/>
    <property type="molecule type" value="Genomic_DNA"/>
</dbReference>
<accession>A0A830FRG2</accession>
<sequence length="229" mass="25208">MSLAKSPLSESDVQTDECARDDCDVEFDVHRGAVAGSYCSRDCAWRDQGGVLKTIVHDHRFCATCFARIKETVSPDDDWRERHASALESALDQGGEFVAGEGGQMVLDATDCDHHRVTSVDAVIGVQYLTDQADHGLRSLPSPDASDRATWAPICQCGNTDHSHHEPEFDGEDTVARAYNLIALLEFLRDEDKAPRSPDGAALMRNVRVDGEVSWRRAIGAALQEDPRR</sequence>
<gene>
    <name evidence="1" type="ORF">GCM10009017_13070</name>
    <name evidence="2" type="ORF">J2752_000434</name>
</gene>
<dbReference type="Proteomes" id="UP000765891">
    <property type="component" value="Unassembled WGS sequence"/>
</dbReference>
<dbReference type="EMBL" id="JAGGKO010000001">
    <property type="protein sequence ID" value="MBP1953553.1"/>
    <property type="molecule type" value="Genomic_DNA"/>
</dbReference>
<evidence type="ECO:0000313" key="3">
    <source>
        <dbReference type="Proteomes" id="UP000614609"/>
    </source>
</evidence>
<proteinExistence type="predicted"/>
<dbReference type="Proteomes" id="UP000614609">
    <property type="component" value="Unassembled WGS sequence"/>
</dbReference>
<keyword evidence="3" id="KW-1185">Reference proteome</keyword>
<protein>
    <submittedName>
        <fullName evidence="1">Uncharacterized protein</fullName>
    </submittedName>
</protein>
<reference evidence="1" key="2">
    <citation type="submission" date="2020-09" db="EMBL/GenBank/DDBJ databases">
        <authorList>
            <person name="Sun Q."/>
            <person name="Ohkuma M."/>
        </authorList>
    </citation>
    <scope>NUCLEOTIDE SEQUENCE</scope>
    <source>
        <strain evidence="1">JCM 16108</strain>
    </source>
</reference>
<dbReference type="OrthoDB" id="352093at2157"/>
<evidence type="ECO:0000313" key="1">
    <source>
        <dbReference type="EMBL" id="GGM64409.1"/>
    </source>
</evidence>
<evidence type="ECO:0000313" key="2">
    <source>
        <dbReference type="EMBL" id="MBP1953553.1"/>
    </source>
</evidence>
<dbReference type="RefSeq" id="WP_188871132.1">
    <property type="nucleotide sequence ID" value="NZ_BMOO01000003.1"/>
</dbReference>